<keyword evidence="7" id="KW-1278">Translocase</keyword>
<feature type="transmembrane region" description="Helical" evidence="14">
    <location>
        <begin position="643"/>
        <end position="663"/>
    </location>
</feature>
<evidence type="ECO:0000256" key="5">
    <source>
        <dbReference type="ARBA" id="ARBA00022741"/>
    </source>
</evidence>
<evidence type="ECO:0000313" key="16">
    <source>
        <dbReference type="Ensembl" id="ENSCCRP00020053756.1"/>
    </source>
</evidence>
<accession>A0A8C2FD49</accession>
<feature type="transmembrane region" description="Helical" evidence="14">
    <location>
        <begin position="776"/>
        <end position="800"/>
    </location>
</feature>
<dbReference type="EC" id="7.6.2.1" evidence="2"/>
<feature type="transmembrane region" description="Helical" evidence="14">
    <location>
        <begin position="821"/>
        <end position="845"/>
    </location>
</feature>
<dbReference type="SUPFAM" id="SSF52540">
    <property type="entry name" value="P-loop containing nucleoside triphosphate hydrolases"/>
    <property type="match status" value="2"/>
</dbReference>
<dbReference type="Pfam" id="PF00005">
    <property type="entry name" value="ABC_tran"/>
    <property type="match status" value="2"/>
</dbReference>
<dbReference type="PROSITE" id="PS00211">
    <property type="entry name" value="ABC_TRANSPORTER_1"/>
    <property type="match status" value="1"/>
</dbReference>
<evidence type="ECO:0000256" key="13">
    <source>
        <dbReference type="SAM" id="MobiDB-lite"/>
    </source>
</evidence>
<dbReference type="InterPro" id="IPR003593">
    <property type="entry name" value="AAA+_ATPase"/>
</dbReference>
<evidence type="ECO:0000256" key="7">
    <source>
        <dbReference type="ARBA" id="ARBA00022967"/>
    </source>
</evidence>
<dbReference type="Pfam" id="PF23321">
    <property type="entry name" value="R1_ABCA1"/>
    <property type="match status" value="1"/>
</dbReference>
<evidence type="ECO:0000313" key="17">
    <source>
        <dbReference type="Proteomes" id="UP000694701"/>
    </source>
</evidence>
<dbReference type="Ensembl" id="ENSCCRT00020058799.1">
    <property type="protein sequence ID" value="ENSCCRP00020053756.1"/>
    <property type="gene ID" value="ENSCCRG00020023507.1"/>
</dbReference>
<feature type="transmembrane region" description="Helical" evidence="14">
    <location>
        <begin position="1786"/>
        <end position="1807"/>
    </location>
</feature>
<dbReference type="Gene3D" id="3.40.50.300">
    <property type="entry name" value="P-loop containing nucleotide triphosphate hydrolases"/>
    <property type="match status" value="2"/>
</dbReference>
<dbReference type="GO" id="GO:0140326">
    <property type="term" value="F:ATPase-coupled intramembrane lipid transporter activity"/>
    <property type="evidence" value="ECO:0007669"/>
    <property type="project" value="UniProtKB-EC"/>
</dbReference>
<dbReference type="PROSITE" id="PS50893">
    <property type="entry name" value="ABC_TRANSPORTER_2"/>
    <property type="match status" value="2"/>
</dbReference>
<proteinExistence type="predicted"/>
<dbReference type="InterPro" id="IPR027417">
    <property type="entry name" value="P-loop_NTPase"/>
</dbReference>
<feature type="transmembrane region" description="Helical" evidence="14">
    <location>
        <begin position="1755"/>
        <end position="1774"/>
    </location>
</feature>
<feature type="transmembrane region" description="Helical" evidence="14">
    <location>
        <begin position="25"/>
        <end position="46"/>
    </location>
</feature>
<dbReference type="GO" id="GO:0016887">
    <property type="term" value="F:ATP hydrolysis activity"/>
    <property type="evidence" value="ECO:0007669"/>
    <property type="project" value="InterPro"/>
</dbReference>
<feature type="transmembrane region" description="Helical" evidence="14">
    <location>
        <begin position="1675"/>
        <end position="1697"/>
    </location>
</feature>
<sequence length="2321" mass="259985">MSISTQLGLLLWKNFTYRRRQTLQLLTEIVWPLFIFFILIAVRLNYPPYEQHECHFPNKAMPSAGTLPWIQGIVCNANNPCFRHPTPGESPGVVGNFNDSIISRLFSDAKKILLYSQNDKSLDGFKELISAVKVMQSNTAGFKLKDFLRENETLSMFLQQNASFSHNHVQNILEADVNLEKVLLKGFGVHLRDMCNTTTLEDFVSIPDERLARFTQDLICSAPNSWLDQAERHFKSNLDFLKPIRSDIRTNATDVRLVAKATDNLLESLGSLAVELASMRSWSDLRNEILFLTENATGSPSLMYQAVSRIVCGHPEGGGLKIKSLNWYEDSNFQALFGSNNDSDNEPVSVYDNTTTPYCNNLMKNMEASPISRMIWRALKPLLMGKILYTPHSPATQKIIHEVNKTFQELGILRDLGGMWEEARPKVWNFIENSEEMDLIRTLLRNNATASFFSAQLAGTQWSVEDVTSFLSKHSEDTRPHGTAFTWRDVFNETDQAIMSISRFMECVNLDKLEPVSTEEKMVNESMSLLDNRKFWAGIVFLDIQSNSSKLPPHVNYKIRMDIDNVERTNKIKDGYWDPGPRADPFEDLRYIWGGFTYLQDIVEHSIIRAVTGTKEKTGVYIQQMPYPCYVDDIFLRIMSRSMPLFMTLAWMYSVAIIIKGVVYEKEARLKETMRIMGLDNGILWFSWFISSLIPLLISAGLLVLLLKMGNLLPYSDPGVVFLFLGSFAVVTIMQCFLISTVFARANLAAACGGIIYFTLYLPYVLCVAWQDYVGFSAKVIASLLSPVAFGFGCEYFALFEEQGVGIQWNNLFSSPMEEDNYNLTTCLILMYFDAFLYGVMTWYIEAVFPGQYGIPRPWYFPFTKSYWFGESNTNNTAVHGKKGNAGAVCIEEEPTHLELGVYIKNLVKVYRHGKKLAVDGLTLGFYEGQITSFLGHNGAGKTTTMSILTGLFPPTSGTAYIMGKDIRSELSSIRRSLGVCPQHNVLFSMLTVEEHIWFYARLKGLSEEDVKAEMEQILTDTGLPHKRKSRTSQLSGGMQRKLSVALAFVGGSKVVILDEPTAGVDPYARRGIWDLLLKYRTGRTILLSTHHMDEADILGDRIAIISHGKLCCVGSSLFLKTQLGTGYYLTLVKKNTEPSLSSCRNSSSTVSFVKKDDNASESSSDAGLGSDQESEAATAIGTTWPESPVVPVDVDLISSLILKHVPASRMVEDLGHEITYVLPYESAKDGAFVELFHDLDDRLADLGISSYGISDTTLEEIFLKVAEDSGVDTEIISDGTLPVPRHRRHAFGADHQSCLKPLTEDDDFDCNESDGDPESKETDYLSVSNGKGSYQVKGWSLKRQQFVALLWKRFLYARRSRKGFFAQIVLPAVFVCIALVFSLIVPPFGKYPSLALNPWMYEEQFTFISDDAPHDISTQKLLNALLDDPGFGTRCMEGEPIPDAPCTMGDEEWSTQEVAESVMDIFMSTNWTMDNPSPACECSCNGKKKMLPECPAGAGGLPPPQIKMSETETLQNLTGRNISDYLVKTYAQIIGKSLKNKIWVNEFRYGGFSLGARSTQVLPPAEEIDDAISRVREIFQLEKDSGSAADRFLKSLSTFINGLDTKNNVKIWFNNKGWHSIGAFLNVMNNGILRANLPAGKDPRQFGITAFNHPLNLTKEQLSQVALMTTSVDVLVSICVIFAMSFVPASFVVFLIQERVNKAKHMQFISGVQPYLYWLANFLWDMCNYVVPATLVILIFVCFQQKAYVSATNLPVLALLLLLYGWSITPLMYPASFLFKIPSTAYVVLTSVNILIGINGSVSTFVMELFGNNVRKCFFGFILMQSYDLLAILSSNSQAHIVICNDAHPLLQEIGGINDILKNVLLIFPHFCLGRGLIDMVKNQAMADALERFGENRFRSPLEWDMVGKNLFAMAVEGVVFFIITVLIQYRFFFEPKSLSAKLSPIGEEDEDVARERQRIMSGAGQGDILELRQLTKVYKRKQKPAVDRLCVGIPPGECFGLLGVNGAGKTSTFKMLTGDSVVTKGEAFLAGKSILREIDEVHQNMGYCPQFDAINDLLTGREHLEFYAILRGVPEKEVCEVAEWGIRKLGLVKYVDKKAGSYSGGNMRKLSTAISLIGAPPVVFLDEPTTGMDPKARRALWNCIHSVIKEGRSVVLTSHSMEECEALCTRMAIMVNGRFRCLGSVQHLKNRFGDGYTIILRVAGPDPDLQPVMKFIESELPGSTLKEKHRNMLQYQLPSSLTSLAHIFSILAKNKEFLRIEDYSVSQTTLDQVFVNFAMDQSDDHFDSSIRRKETAVNMALLSPLSAKENTEKPIESFV</sequence>
<dbReference type="PANTHER" id="PTHR19229:SF248">
    <property type="entry name" value="ATP-BINDING CASSETTE, SUB-FAMILY A (ABC1), MEMBER 1B"/>
    <property type="match status" value="1"/>
</dbReference>
<dbReference type="GO" id="GO:0016020">
    <property type="term" value="C:membrane"/>
    <property type="evidence" value="ECO:0007669"/>
    <property type="project" value="UniProtKB-SubCell"/>
</dbReference>
<dbReference type="InterPro" id="IPR056264">
    <property type="entry name" value="R2_ABCA1-4-like"/>
</dbReference>
<comment type="catalytic activity">
    <reaction evidence="12">
        <text>ATP + H2O + phospholipidSide 1 = ADP + phosphate + phospholipidSide 2.</text>
        <dbReference type="EC" id="7.6.2.1"/>
    </reaction>
</comment>
<keyword evidence="11" id="KW-0325">Glycoprotein</keyword>
<dbReference type="GO" id="GO:0005548">
    <property type="term" value="F:phospholipid transporter activity"/>
    <property type="evidence" value="ECO:0007669"/>
    <property type="project" value="UniProtKB-ARBA"/>
</dbReference>
<dbReference type="PANTHER" id="PTHR19229">
    <property type="entry name" value="ATP-BINDING CASSETTE TRANSPORTER SUBFAMILY A ABCA"/>
    <property type="match status" value="1"/>
</dbReference>
<keyword evidence="8 14" id="KW-1133">Transmembrane helix</keyword>
<evidence type="ECO:0000256" key="9">
    <source>
        <dbReference type="ARBA" id="ARBA00023136"/>
    </source>
</evidence>
<name>A0A8C2FD49_CYPCA</name>
<dbReference type="InterPro" id="IPR003439">
    <property type="entry name" value="ABC_transporter-like_ATP-bd"/>
</dbReference>
<feature type="transmembrane region" description="Helical" evidence="14">
    <location>
        <begin position="746"/>
        <end position="764"/>
    </location>
</feature>
<keyword evidence="10" id="KW-1015">Disulfide bond</keyword>
<protein>
    <recommendedName>
        <fullName evidence="2">P-type phospholipid transporter</fullName>
        <ecNumber evidence="2">7.6.2.1</ecNumber>
    </recommendedName>
</protein>
<feature type="transmembrane region" description="Helical" evidence="14">
    <location>
        <begin position="719"/>
        <end position="739"/>
    </location>
</feature>
<keyword evidence="5" id="KW-0547">Nucleotide-binding</keyword>
<evidence type="ECO:0000256" key="8">
    <source>
        <dbReference type="ARBA" id="ARBA00022989"/>
    </source>
</evidence>
<dbReference type="InterPro" id="IPR017871">
    <property type="entry name" value="ABC_transporter-like_CS"/>
</dbReference>
<evidence type="ECO:0000256" key="11">
    <source>
        <dbReference type="ARBA" id="ARBA00023180"/>
    </source>
</evidence>
<evidence type="ECO:0000256" key="6">
    <source>
        <dbReference type="ARBA" id="ARBA00022840"/>
    </source>
</evidence>
<evidence type="ECO:0000256" key="2">
    <source>
        <dbReference type="ARBA" id="ARBA00012189"/>
    </source>
</evidence>
<reference evidence="16" key="1">
    <citation type="submission" date="2025-08" db="UniProtKB">
        <authorList>
            <consortium name="Ensembl"/>
        </authorList>
    </citation>
    <scope>IDENTIFICATION</scope>
</reference>
<feature type="domain" description="ABC transporter" evidence="15">
    <location>
        <begin position="1971"/>
        <end position="2203"/>
    </location>
</feature>
<dbReference type="InterPro" id="IPR013525">
    <property type="entry name" value="ABC2_TM"/>
</dbReference>
<keyword evidence="3" id="KW-0597">Phosphoprotein</keyword>
<feature type="transmembrane region" description="Helical" evidence="14">
    <location>
        <begin position="1912"/>
        <end position="1934"/>
    </location>
</feature>
<keyword evidence="9 14" id="KW-0472">Membrane</keyword>
<dbReference type="SMART" id="SM00382">
    <property type="entry name" value="AAA"/>
    <property type="match status" value="2"/>
</dbReference>
<feature type="domain" description="ABC transporter" evidence="15">
    <location>
        <begin position="902"/>
        <end position="1133"/>
    </location>
</feature>
<evidence type="ECO:0000256" key="3">
    <source>
        <dbReference type="ARBA" id="ARBA00022553"/>
    </source>
</evidence>
<feature type="region of interest" description="Disordered" evidence="13">
    <location>
        <begin position="1155"/>
        <end position="1178"/>
    </location>
</feature>
<evidence type="ECO:0000256" key="10">
    <source>
        <dbReference type="ARBA" id="ARBA00023157"/>
    </source>
</evidence>
<evidence type="ECO:0000256" key="14">
    <source>
        <dbReference type="SAM" id="Phobius"/>
    </source>
</evidence>
<dbReference type="GO" id="GO:0140359">
    <property type="term" value="F:ABC-type transporter activity"/>
    <property type="evidence" value="ECO:0007669"/>
    <property type="project" value="InterPro"/>
</dbReference>
<keyword evidence="4 14" id="KW-0812">Transmembrane</keyword>
<evidence type="ECO:0000259" key="15">
    <source>
        <dbReference type="PROSITE" id="PS50893"/>
    </source>
</evidence>
<dbReference type="Proteomes" id="UP000694701">
    <property type="component" value="Unplaced"/>
</dbReference>
<evidence type="ECO:0000256" key="1">
    <source>
        <dbReference type="ARBA" id="ARBA00004141"/>
    </source>
</evidence>
<evidence type="ECO:0000256" key="4">
    <source>
        <dbReference type="ARBA" id="ARBA00022692"/>
    </source>
</evidence>
<dbReference type="FunFam" id="3.40.50.300:FF:000264">
    <property type="entry name" value="ATP-binding cassette, sub-family A (ABC1), member 1"/>
    <property type="match status" value="1"/>
</dbReference>
<dbReference type="GO" id="GO:0005524">
    <property type="term" value="F:ATP binding"/>
    <property type="evidence" value="ECO:0007669"/>
    <property type="project" value="UniProtKB-KW"/>
</dbReference>
<dbReference type="InterPro" id="IPR026082">
    <property type="entry name" value="ABCA"/>
</dbReference>
<comment type="subcellular location">
    <subcellularLocation>
        <location evidence="1">Membrane</location>
        <topology evidence="1">Multi-pass membrane protein</topology>
    </subcellularLocation>
</comment>
<feature type="transmembrane region" description="Helical" evidence="14">
    <location>
        <begin position="1365"/>
        <end position="1386"/>
    </location>
</feature>
<keyword evidence="6" id="KW-0067">ATP-binding</keyword>
<feature type="transmembrane region" description="Helical" evidence="14">
    <location>
        <begin position="1717"/>
        <end position="1743"/>
    </location>
</feature>
<evidence type="ECO:0000256" key="12">
    <source>
        <dbReference type="ARBA" id="ARBA00034036"/>
    </source>
</evidence>
<organism evidence="16 17">
    <name type="scientific">Cyprinus carpio</name>
    <name type="common">Common carp</name>
    <dbReference type="NCBI Taxonomy" id="7962"/>
    <lineage>
        <taxon>Eukaryota</taxon>
        <taxon>Metazoa</taxon>
        <taxon>Chordata</taxon>
        <taxon>Craniata</taxon>
        <taxon>Vertebrata</taxon>
        <taxon>Euteleostomi</taxon>
        <taxon>Actinopterygii</taxon>
        <taxon>Neopterygii</taxon>
        <taxon>Teleostei</taxon>
        <taxon>Ostariophysi</taxon>
        <taxon>Cypriniformes</taxon>
        <taxon>Cyprinidae</taxon>
        <taxon>Cyprininae</taxon>
        <taxon>Cyprinus</taxon>
    </lineage>
</organism>
<feature type="transmembrane region" description="Helical" evidence="14">
    <location>
        <begin position="683"/>
        <end position="707"/>
    </location>
</feature>
<dbReference type="CDD" id="cd03263">
    <property type="entry name" value="ABC_subfamily_A"/>
    <property type="match status" value="2"/>
</dbReference>
<dbReference type="Pfam" id="PF12698">
    <property type="entry name" value="ABC2_membrane_3"/>
    <property type="match status" value="2"/>
</dbReference>
<dbReference type="FunFam" id="3.40.50.300:FF:000232">
    <property type="entry name" value="ATP-binding cassette, sub-family A (ABC1), member 1"/>
    <property type="match status" value="1"/>
</dbReference>